<dbReference type="Proteomes" id="UP000235114">
    <property type="component" value="Unassembled WGS sequence"/>
</dbReference>
<evidence type="ECO:0000256" key="1">
    <source>
        <dbReference type="SAM" id="Phobius"/>
    </source>
</evidence>
<reference evidence="3 5" key="2">
    <citation type="submission" date="2017-12" db="EMBL/GenBank/DDBJ databases">
        <title>Comparative Functional Genomics of Dry Heat Resistant strains isolated from the Viking Spacecraft.</title>
        <authorList>
            <person name="Seuylemezian A."/>
            <person name="Cooper K."/>
            <person name="Vaishampayan P."/>
        </authorList>
    </citation>
    <scope>NUCLEOTIDE SEQUENCE [LARGE SCALE GENOMIC DNA]</scope>
    <source>
        <strain evidence="3 5">ATCC 29669</strain>
    </source>
</reference>
<feature type="transmembrane region" description="Helical" evidence="1">
    <location>
        <begin position="98"/>
        <end position="118"/>
    </location>
</feature>
<evidence type="ECO:0000313" key="3">
    <source>
        <dbReference type="EMBL" id="PLR97909.1"/>
    </source>
</evidence>
<evidence type="ECO:0000313" key="2">
    <source>
        <dbReference type="EMBL" id="PLR82185.1"/>
    </source>
</evidence>
<feature type="transmembrane region" description="Helical" evidence="1">
    <location>
        <begin position="27"/>
        <end position="53"/>
    </location>
</feature>
<comment type="caution">
    <text evidence="2">The sequence shown here is derived from an EMBL/GenBank/DDBJ whole genome shotgun (WGS) entry which is preliminary data.</text>
</comment>
<accession>A0A2N5GKY8</accession>
<keyword evidence="1" id="KW-0812">Transmembrane</keyword>
<dbReference type="EMBL" id="PGVA01000028">
    <property type="protein sequence ID" value="PLR82185.1"/>
    <property type="molecule type" value="Genomic_DNA"/>
</dbReference>
<evidence type="ECO:0000313" key="5">
    <source>
        <dbReference type="Proteomes" id="UP000235114"/>
    </source>
</evidence>
<protein>
    <submittedName>
        <fullName evidence="2">Uncharacterized protein</fullName>
    </submittedName>
</protein>
<gene>
    <name evidence="2" type="ORF">CU635_13575</name>
    <name evidence="3" type="ORF">CVD25_08765</name>
</gene>
<name>A0A2N5GKY8_9BACI</name>
<keyword evidence="5" id="KW-1185">Reference proteome</keyword>
<dbReference type="EMBL" id="PGVD01000025">
    <property type="protein sequence ID" value="PLR97909.1"/>
    <property type="molecule type" value="Genomic_DNA"/>
</dbReference>
<sequence>MNKNGKASETTVHSSGQLKKGRGILKAIGSILVAILASSHHWVHTLLIALGLTTLGTGLLSLSPWVKIVFMLLSLVISVWMIRGALRKWNHHRSVSWVYLISSILSIIIVLTALPQIFDDSNPIQQNEEQQEHQQHH</sequence>
<keyword evidence="1" id="KW-1133">Transmembrane helix</keyword>
<dbReference type="AlphaFoldDB" id="A0A2N5GKY8"/>
<feature type="transmembrane region" description="Helical" evidence="1">
    <location>
        <begin position="65"/>
        <end position="86"/>
    </location>
</feature>
<proteinExistence type="predicted"/>
<reference evidence="2 4" key="1">
    <citation type="submission" date="2017-11" db="EMBL/GenBank/DDBJ databases">
        <title>Comparitive Functional Genomics of Dry Heat Resistant strains isolated from the Viking Spacecraft.</title>
        <authorList>
            <person name="Seuylemezian A."/>
            <person name="Cooper K."/>
            <person name="Vaishampayan P."/>
        </authorList>
    </citation>
    <scope>NUCLEOTIDE SEQUENCE [LARGE SCALE GENOMIC DNA]</scope>
    <source>
        <strain evidence="2 4">M4.6</strain>
    </source>
</reference>
<evidence type="ECO:0000313" key="4">
    <source>
        <dbReference type="Proteomes" id="UP000234951"/>
    </source>
</evidence>
<dbReference type="RefSeq" id="WP_101577901.1">
    <property type="nucleotide sequence ID" value="NZ_PGVA01000028.1"/>
</dbReference>
<dbReference type="Proteomes" id="UP000234951">
    <property type="component" value="Unassembled WGS sequence"/>
</dbReference>
<keyword evidence="1" id="KW-0472">Membrane</keyword>
<dbReference type="OrthoDB" id="1798310at2"/>
<organism evidence="2 4">
    <name type="scientific">Bacillus canaveralius</name>
    <dbReference type="NCBI Taxonomy" id="1403243"/>
    <lineage>
        <taxon>Bacteria</taxon>
        <taxon>Bacillati</taxon>
        <taxon>Bacillota</taxon>
        <taxon>Bacilli</taxon>
        <taxon>Bacillales</taxon>
        <taxon>Bacillaceae</taxon>
        <taxon>Bacillus</taxon>
    </lineage>
</organism>